<keyword evidence="2" id="KW-0044">Antibiotic</keyword>
<organism evidence="4 5">
    <name type="scientific">Leuconostoc aquikimchii</name>
    <dbReference type="NCBI Taxonomy" id="3236804"/>
    <lineage>
        <taxon>Bacteria</taxon>
        <taxon>Bacillati</taxon>
        <taxon>Bacillota</taxon>
        <taxon>Bacilli</taxon>
        <taxon>Lactobacillales</taxon>
        <taxon>Lactobacillaceae</taxon>
        <taxon>Leuconostoc</taxon>
    </lineage>
</organism>
<keyword evidence="1" id="KW-0929">Antimicrobial</keyword>
<evidence type="ECO:0000256" key="2">
    <source>
        <dbReference type="ARBA" id="ARBA00023022"/>
    </source>
</evidence>
<keyword evidence="5" id="KW-1185">Reference proteome</keyword>
<reference evidence="4 5" key="1">
    <citation type="submission" date="2024-07" db="EMBL/GenBank/DDBJ databases">
        <authorList>
            <person name="Yun M."/>
        </authorList>
    </citation>
    <scope>NUCLEOTIDE SEQUENCE [LARGE SCALE GENOMIC DNA]</scope>
    <source>
        <strain evidence="4 5">MS01</strain>
    </source>
</reference>
<evidence type="ECO:0000313" key="5">
    <source>
        <dbReference type="Proteomes" id="UP001556617"/>
    </source>
</evidence>
<evidence type="ECO:0000256" key="1">
    <source>
        <dbReference type="ARBA" id="ARBA00022529"/>
    </source>
</evidence>
<sequence length="48" mass="5200">MKQLSEQELAQVSGGFWPIAVGAYLGYQAFEHSDQIGAGWKHAGKGHL</sequence>
<name>A0ABV3S048_9LACO</name>
<proteinExistence type="predicted"/>
<comment type="caution">
    <text evidence="4">The sequence shown here is derived from an EMBL/GenBank/DDBJ whole genome shotgun (WGS) entry which is preliminary data.</text>
</comment>
<dbReference type="InterPro" id="IPR010133">
    <property type="entry name" value="Bacteriocin_signal_seq"/>
</dbReference>
<dbReference type="NCBIfam" id="TIGR01847">
    <property type="entry name" value="bacteriocin_sig"/>
    <property type="match status" value="1"/>
</dbReference>
<dbReference type="RefSeq" id="WP_367973118.1">
    <property type="nucleotide sequence ID" value="NZ_JBFPEQ010000001.1"/>
</dbReference>
<protein>
    <submittedName>
        <fullName evidence="4">Class IIb bacteriocin, lactobin A/cerein 7B family</fullName>
    </submittedName>
</protein>
<dbReference type="InterPro" id="IPR023991">
    <property type="entry name" value="Bacteriocin_IIb_lactobn/cerein"/>
</dbReference>
<dbReference type="Proteomes" id="UP001556617">
    <property type="component" value="Unassembled WGS sequence"/>
</dbReference>
<dbReference type="EMBL" id="JBFPER010000001">
    <property type="protein sequence ID" value="MEX0379824.1"/>
    <property type="molecule type" value="Genomic_DNA"/>
</dbReference>
<accession>A0ABV3S048</accession>
<gene>
    <name evidence="4" type="ORF">AB3K24_00405</name>
</gene>
<evidence type="ECO:0000313" key="4">
    <source>
        <dbReference type="EMBL" id="MEX0379824.1"/>
    </source>
</evidence>
<dbReference type="NCBIfam" id="TIGR03949">
    <property type="entry name" value="bact_IIb_cerein"/>
    <property type="match status" value="1"/>
</dbReference>
<keyword evidence="3" id="KW-0078">Bacteriocin</keyword>
<evidence type="ECO:0000256" key="3">
    <source>
        <dbReference type="ARBA" id="ARBA00023048"/>
    </source>
</evidence>